<accession>A0A9W9PN43</accession>
<dbReference type="AlphaFoldDB" id="A0A9W9PN43"/>
<gene>
    <name evidence="1" type="ORF">N7468_000340</name>
</gene>
<sequence>MPQQEMDPEIPDERAEKWCREFPIEDHEARDYAQLCCLYQIMGRCKRTWPRKVGAWMNLMIKLDITIREVIQREEYLIQKSSSVLGQIKAMKEEPYSQQNLDNWQDELQRLNQDYWRIDRELSLGCLCWSDTFYRPIFRAYNEVRKDPVWYLSDLLCNDCASRGGCCGRACKCCEKPSATRSRARGHCTKECGCCIEFRGFELKKDQQKLCQPAFNLKGGLESNAYSIFLFKAYILGLHDEFSHCF</sequence>
<organism evidence="1 2">
    <name type="scientific">Penicillium chermesinum</name>
    <dbReference type="NCBI Taxonomy" id="63820"/>
    <lineage>
        <taxon>Eukaryota</taxon>
        <taxon>Fungi</taxon>
        <taxon>Dikarya</taxon>
        <taxon>Ascomycota</taxon>
        <taxon>Pezizomycotina</taxon>
        <taxon>Eurotiomycetes</taxon>
        <taxon>Eurotiomycetidae</taxon>
        <taxon>Eurotiales</taxon>
        <taxon>Aspergillaceae</taxon>
        <taxon>Penicillium</taxon>
    </lineage>
</organism>
<evidence type="ECO:0000313" key="2">
    <source>
        <dbReference type="Proteomes" id="UP001150941"/>
    </source>
</evidence>
<proteinExistence type="predicted"/>
<dbReference type="OrthoDB" id="4440408at2759"/>
<keyword evidence="2" id="KW-1185">Reference proteome</keyword>
<reference evidence="1" key="2">
    <citation type="journal article" date="2023" name="IMA Fungus">
        <title>Comparative genomic study of the Penicillium genus elucidates a diverse pangenome and 15 lateral gene transfer events.</title>
        <authorList>
            <person name="Petersen C."/>
            <person name="Sorensen T."/>
            <person name="Nielsen M.R."/>
            <person name="Sondergaard T.E."/>
            <person name="Sorensen J.L."/>
            <person name="Fitzpatrick D.A."/>
            <person name="Frisvad J.C."/>
            <person name="Nielsen K.L."/>
        </authorList>
    </citation>
    <scope>NUCLEOTIDE SEQUENCE</scope>
    <source>
        <strain evidence="1">IBT 19713</strain>
    </source>
</reference>
<dbReference type="Proteomes" id="UP001150941">
    <property type="component" value="Unassembled WGS sequence"/>
</dbReference>
<comment type="caution">
    <text evidence="1">The sequence shown here is derived from an EMBL/GenBank/DDBJ whole genome shotgun (WGS) entry which is preliminary data.</text>
</comment>
<dbReference type="EMBL" id="JAPQKS010000001">
    <property type="protein sequence ID" value="KAJ5248889.1"/>
    <property type="molecule type" value="Genomic_DNA"/>
</dbReference>
<evidence type="ECO:0000313" key="1">
    <source>
        <dbReference type="EMBL" id="KAJ5248889.1"/>
    </source>
</evidence>
<dbReference type="RefSeq" id="XP_058335668.1">
    <property type="nucleotide sequence ID" value="XM_058469637.1"/>
</dbReference>
<protein>
    <submittedName>
        <fullName evidence="1">Uncharacterized protein</fullName>
    </submittedName>
</protein>
<dbReference type="GeneID" id="83196940"/>
<reference evidence="1" key="1">
    <citation type="submission" date="2022-11" db="EMBL/GenBank/DDBJ databases">
        <authorList>
            <person name="Petersen C."/>
        </authorList>
    </citation>
    <scope>NUCLEOTIDE SEQUENCE</scope>
    <source>
        <strain evidence="1">IBT 19713</strain>
    </source>
</reference>
<name>A0A9W9PN43_9EURO</name>